<sequence>MPPFRTSDNPSACIALKKDLRVPDFSAAGMQRLTEYFLKFPRNPDFVNRFPERFSSSNVAWMAGGMWDDGNNTDPMDSFHSLHSICLNGSANDEEFNEARKTLLKTVLNVTTAMDRVSGSTTLLLHFDPNDLSQVTRGPEGINPEVYITPHLRKDIKNANVAIARIVQMFIEGLAVPSLLRWERIMNASESERKAIELVAVRAELEAKNKQIKQQKMKIAEQKTKIAKQKEENREQQSELCTALERITALSALINDLQLERHVLDMFRGLHERELATVKQFKLPPVIHRRLFELYNSQVNALWFEDLIADGGITVKAAAALVRAMHEDLDMMFDETLCIQNVSQ</sequence>
<dbReference type="AlphaFoldDB" id="A0A4S4KLD6"/>
<keyword evidence="1" id="KW-0175">Coiled coil</keyword>
<proteinExistence type="predicted"/>
<evidence type="ECO:0000256" key="1">
    <source>
        <dbReference type="SAM" id="Coils"/>
    </source>
</evidence>
<reference evidence="2 3" key="1">
    <citation type="submission" date="2019-02" db="EMBL/GenBank/DDBJ databases">
        <title>Genome sequencing of the rare red list fungi Phlebia centrifuga.</title>
        <authorList>
            <person name="Buettner E."/>
            <person name="Kellner H."/>
        </authorList>
    </citation>
    <scope>NUCLEOTIDE SEQUENCE [LARGE SCALE GENOMIC DNA]</scope>
    <source>
        <strain evidence="2 3">DSM 108282</strain>
    </source>
</reference>
<evidence type="ECO:0000313" key="3">
    <source>
        <dbReference type="Proteomes" id="UP000309038"/>
    </source>
</evidence>
<keyword evidence="3" id="KW-1185">Reference proteome</keyword>
<evidence type="ECO:0000313" key="2">
    <source>
        <dbReference type="EMBL" id="THG99053.1"/>
    </source>
</evidence>
<organism evidence="2 3">
    <name type="scientific">Hermanssonia centrifuga</name>
    <dbReference type="NCBI Taxonomy" id="98765"/>
    <lineage>
        <taxon>Eukaryota</taxon>
        <taxon>Fungi</taxon>
        <taxon>Dikarya</taxon>
        <taxon>Basidiomycota</taxon>
        <taxon>Agaricomycotina</taxon>
        <taxon>Agaricomycetes</taxon>
        <taxon>Polyporales</taxon>
        <taxon>Meruliaceae</taxon>
        <taxon>Hermanssonia</taxon>
    </lineage>
</organism>
<feature type="coiled-coil region" evidence="1">
    <location>
        <begin position="195"/>
        <end position="247"/>
    </location>
</feature>
<name>A0A4S4KLD6_9APHY</name>
<dbReference type="EMBL" id="SGPJ01000094">
    <property type="protein sequence ID" value="THG99053.1"/>
    <property type="molecule type" value="Genomic_DNA"/>
</dbReference>
<comment type="caution">
    <text evidence="2">The sequence shown here is derived from an EMBL/GenBank/DDBJ whole genome shotgun (WGS) entry which is preliminary data.</text>
</comment>
<gene>
    <name evidence="2" type="ORF">EW026_g3226</name>
</gene>
<dbReference type="Proteomes" id="UP000309038">
    <property type="component" value="Unassembled WGS sequence"/>
</dbReference>
<accession>A0A4S4KLD6</accession>
<protein>
    <submittedName>
        <fullName evidence="2">Uncharacterized protein</fullName>
    </submittedName>
</protein>